<sequence>MSLVDIDQDGTILAGFTATDILLLPAASIPLQAPELTELRRAIRWRRLDTQLPDSSVPVVVTAPHTLEVLRDGERFHKMESYTGTLSTRMARACGGGYVTWSEAERARVRAVTDGSGAPDASNRDPNHLLDEELAGSPWFAALVAASAAAAGPAARLHVDLHGMNGSHGADCILGTAAMERRRGRDAAERFRAALGEALGPLLAEHSFVLSFGPDLQGDKFRWGEGRNNTLTQMSTDPDLWDVHSPLPPFTHAVQVEMTLPLRKLLDRNKAARDAFARGLYDAFQRSLTIPVSSL</sequence>
<accession>A0ABQ6M6N6</accession>
<dbReference type="EMBL" id="BRYB01003786">
    <property type="protein sequence ID" value="GMI20586.1"/>
    <property type="molecule type" value="Genomic_DNA"/>
</dbReference>
<protein>
    <submittedName>
        <fullName evidence="1">Uncharacterized protein</fullName>
    </submittedName>
</protein>
<name>A0ABQ6M6N6_9STRA</name>
<evidence type="ECO:0000313" key="1">
    <source>
        <dbReference type="EMBL" id="GMI20586.1"/>
    </source>
</evidence>
<keyword evidence="2" id="KW-1185">Reference proteome</keyword>
<dbReference type="Proteomes" id="UP001165060">
    <property type="component" value="Unassembled WGS sequence"/>
</dbReference>
<organism evidence="1 2">
    <name type="scientific">Tetraparma gracilis</name>
    <dbReference type="NCBI Taxonomy" id="2962635"/>
    <lineage>
        <taxon>Eukaryota</taxon>
        <taxon>Sar</taxon>
        <taxon>Stramenopiles</taxon>
        <taxon>Ochrophyta</taxon>
        <taxon>Bolidophyceae</taxon>
        <taxon>Parmales</taxon>
        <taxon>Triparmaceae</taxon>
        <taxon>Tetraparma</taxon>
    </lineage>
</organism>
<reference evidence="1 2" key="1">
    <citation type="journal article" date="2023" name="Commun. Biol.">
        <title>Genome analysis of Parmales, the sister group of diatoms, reveals the evolutionary specialization of diatoms from phago-mixotrophs to photoautotrophs.</title>
        <authorList>
            <person name="Ban H."/>
            <person name="Sato S."/>
            <person name="Yoshikawa S."/>
            <person name="Yamada K."/>
            <person name="Nakamura Y."/>
            <person name="Ichinomiya M."/>
            <person name="Sato N."/>
            <person name="Blanc-Mathieu R."/>
            <person name="Endo H."/>
            <person name="Kuwata A."/>
            <person name="Ogata H."/>
        </authorList>
    </citation>
    <scope>NUCLEOTIDE SEQUENCE [LARGE SCALE GENOMIC DNA]</scope>
</reference>
<evidence type="ECO:0000313" key="2">
    <source>
        <dbReference type="Proteomes" id="UP001165060"/>
    </source>
</evidence>
<gene>
    <name evidence="1" type="ORF">TeGR_g1697</name>
</gene>
<comment type="caution">
    <text evidence="1">The sequence shown here is derived from an EMBL/GenBank/DDBJ whole genome shotgun (WGS) entry which is preliminary data.</text>
</comment>
<proteinExistence type="predicted"/>